<comment type="caution">
    <text evidence="2">The sequence shown here is derived from an EMBL/GenBank/DDBJ whole genome shotgun (WGS) entry which is preliminary data.</text>
</comment>
<accession>A0A371DYU2</accession>
<evidence type="ECO:0000256" key="1">
    <source>
        <dbReference type="SAM" id="MobiDB-lite"/>
    </source>
</evidence>
<evidence type="ECO:0000313" key="2">
    <source>
        <dbReference type="EMBL" id="RDX57661.1"/>
    </source>
</evidence>
<protein>
    <submittedName>
        <fullName evidence="2">Uncharacterized protein</fullName>
    </submittedName>
</protein>
<proteinExistence type="predicted"/>
<organism evidence="2 3">
    <name type="scientific">Mucuna pruriens</name>
    <name type="common">Velvet bean</name>
    <name type="synonym">Dolichos pruriens</name>
    <dbReference type="NCBI Taxonomy" id="157652"/>
    <lineage>
        <taxon>Eukaryota</taxon>
        <taxon>Viridiplantae</taxon>
        <taxon>Streptophyta</taxon>
        <taxon>Embryophyta</taxon>
        <taxon>Tracheophyta</taxon>
        <taxon>Spermatophyta</taxon>
        <taxon>Magnoliopsida</taxon>
        <taxon>eudicotyledons</taxon>
        <taxon>Gunneridae</taxon>
        <taxon>Pentapetalae</taxon>
        <taxon>rosids</taxon>
        <taxon>fabids</taxon>
        <taxon>Fabales</taxon>
        <taxon>Fabaceae</taxon>
        <taxon>Papilionoideae</taxon>
        <taxon>50 kb inversion clade</taxon>
        <taxon>NPAAA clade</taxon>
        <taxon>indigoferoid/millettioid clade</taxon>
        <taxon>Phaseoleae</taxon>
        <taxon>Mucuna</taxon>
    </lineage>
</organism>
<feature type="non-terminal residue" evidence="2">
    <location>
        <position position="1"/>
    </location>
</feature>
<feature type="compositionally biased region" description="Basic and acidic residues" evidence="1">
    <location>
        <begin position="58"/>
        <end position="74"/>
    </location>
</feature>
<gene>
    <name evidence="2" type="ORF">CR513_63078</name>
</gene>
<evidence type="ECO:0000313" key="3">
    <source>
        <dbReference type="Proteomes" id="UP000257109"/>
    </source>
</evidence>
<reference evidence="2" key="1">
    <citation type="submission" date="2018-05" db="EMBL/GenBank/DDBJ databases">
        <title>Draft genome of Mucuna pruriens seed.</title>
        <authorList>
            <person name="Nnadi N.E."/>
            <person name="Vos R."/>
            <person name="Hasami M.H."/>
            <person name="Devisetty U.K."/>
            <person name="Aguiy J.C."/>
        </authorList>
    </citation>
    <scope>NUCLEOTIDE SEQUENCE [LARGE SCALE GENOMIC DNA]</scope>
    <source>
        <strain evidence="2">JCA_2017</strain>
    </source>
</reference>
<sequence>MELDVSFVREKVLNKSLMSVKPSQIMRKKQRSEVMDANLILLSAPTGSVPRKRRGSGRGREDAKGAREERVTKA</sequence>
<feature type="region of interest" description="Disordered" evidence="1">
    <location>
        <begin position="45"/>
        <end position="74"/>
    </location>
</feature>
<name>A0A371DYU2_MUCPR</name>
<dbReference type="Proteomes" id="UP000257109">
    <property type="component" value="Unassembled WGS sequence"/>
</dbReference>
<dbReference type="AlphaFoldDB" id="A0A371DYU2"/>
<keyword evidence="3" id="KW-1185">Reference proteome</keyword>
<dbReference type="EMBL" id="QJKJ01018358">
    <property type="protein sequence ID" value="RDX57661.1"/>
    <property type="molecule type" value="Genomic_DNA"/>
</dbReference>